<evidence type="ECO:0000256" key="2">
    <source>
        <dbReference type="SAM" id="Phobius"/>
    </source>
</evidence>
<keyword evidence="5" id="KW-1185">Reference proteome</keyword>
<keyword evidence="2" id="KW-1133">Transmembrane helix</keyword>
<keyword evidence="3" id="KW-0732">Signal</keyword>
<sequence>MRSLIRKKFATAASLLPMLALVLSWPSALRAHCDVIPEFGTLLRLSLQMADSDDDAADIFAQSNALLGALALDVTTARLGDADHSNAQSTVTVFLQNMQFINRVAASSSPAKAQAYMQSDAFITTRSAAFRTYQTLCHDADAATLEDLFPGDIPTIASDSDHATLGVGLGTTNQPSQSDQSWGRLLIGLWGLCVFCVTGLHYALILKTSGRLMRHYCKIPARLSVAAQDVSGHVLLIGVNGARFEPDNDEDAASIEGLDAGMFCDITIAGQEMAAKTIDQATSRVALLFTEPLEKAEVKAALDASLTPPKPDRTGRSVNAATRYRFGKGHISDPLSDT</sequence>
<proteinExistence type="predicted"/>
<name>A0A2R8BDU9_9RHOB</name>
<dbReference type="EMBL" id="OMOR01000001">
    <property type="protein sequence ID" value="SPH21261.1"/>
    <property type="molecule type" value="Genomic_DNA"/>
</dbReference>
<feature type="region of interest" description="Disordered" evidence="1">
    <location>
        <begin position="302"/>
        <end position="338"/>
    </location>
</feature>
<feature type="signal peptide" evidence="3">
    <location>
        <begin position="1"/>
        <end position="30"/>
    </location>
</feature>
<keyword evidence="2" id="KW-0812">Transmembrane</keyword>
<reference evidence="4 5" key="1">
    <citation type="submission" date="2018-03" db="EMBL/GenBank/DDBJ databases">
        <authorList>
            <person name="Keele B.F."/>
        </authorList>
    </citation>
    <scope>NUCLEOTIDE SEQUENCE [LARGE SCALE GENOMIC DNA]</scope>
    <source>
        <strain evidence="4 5">CECT 8599</strain>
    </source>
</reference>
<dbReference type="Proteomes" id="UP000244880">
    <property type="component" value="Unassembled WGS sequence"/>
</dbReference>
<feature type="transmembrane region" description="Helical" evidence="2">
    <location>
        <begin position="182"/>
        <end position="205"/>
    </location>
</feature>
<gene>
    <name evidence="4" type="ORF">ASD8599_02012</name>
</gene>
<evidence type="ECO:0000256" key="1">
    <source>
        <dbReference type="SAM" id="MobiDB-lite"/>
    </source>
</evidence>
<accession>A0A2R8BDU9</accession>
<feature type="chain" id="PRO_5015330703" evidence="3">
    <location>
        <begin position="31"/>
        <end position="338"/>
    </location>
</feature>
<dbReference type="RefSeq" id="WP_108828366.1">
    <property type="nucleotide sequence ID" value="NZ_OMOR01000001.1"/>
</dbReference>
<dbReference type="AlphaFoldDB" id="A0A2R8BDU9"/>
<evidence type="ECO:0000313" key="5">
    <source>
        <dbReference type="Proteomes" id="UP000244880"/>
    </source>
</evidence>
<keyword evidence="2" id="KW-0472">Membrane</keyword>
<evidence type="ECO:0000256" key="3">
    <source>
        <dbReference type="SAM" id="SignalP"/>
    </source>
</evidence>
<evidence type="ECO:0000313" key="4">
    <source>
        <dbReference type="EMBL" id="SPH21261.1"/>
    </source>
</evidence>
<protein>
    <submittedName>
        <fullName evidence="4">Uncharacterized protein</fullName>
    </submittedName>
</protein>
<organism evidence="4 5">
    <name type="scientific">Ascidiaceihabitans donghaensis</name>
    <dbReference type="NCBI Taxonomy" id="1510460"/>
    <lineage>
        <taxon>Bacteria</taxon>
        <taxon>Pseudomonadati</taxon>
        <taxon>Pseudomonadota</taxon>
        <taxon>Alphaproteobacteria</taxon>
        <taxon>Rhodobacterales</taxon>
        <taxon>Paracoccaceae</taxon>
        <taxon>Ascidiaceihabitans</taxon>
    </lineage>
</organism>